<evidence type="ECO:0000256" key="9">
    <source>
        <dbReference type="ARBA" id="ARBA00025699"/>
    </source>
</evidence>
<keyword evidence="8" id="KW-0949">S-adenosyl-L-methionine</keyword>
<evidence type="ECO:0000256" key="7">
    <source>
        <dbReference type="ARBA" id="ARBA00022679"/>
    </source>
</evidence>
<evidence type="ECO:0000313" key="15">
    <source>
        <dbReference type="Proteomes" id="UP001370490"/>
    </source>
</evidence>
<dbReference type="InterPro" id="IPR046886">
    <property type="entry name" value="RsmE_MTase_dom"/>
</dbReference>
<evidence type="ECO:0000256" key="5">
    <source>
        <dbReference type="ARBA" id="ARBA00022552"/>
    </source>
</evidence>
<evidence type="ECO:0000256" key="3">
    <source>
        <dbReference type="ARBA" id="ARBA00012328"/>
    </source>
</evidence>
<comment type="function">
    <text evidence="9">Specifically methylates the N3 position of the uracil ring of uridine 1498 (m3U1498) in 16S rRNA. Acts on the fully assembled 30S ribosomal subunit.</text>
</comment>
<dbReference type="PANTHER" id="PTHR30027">
    <property type="entry name" value="RIBOSOMAL RNA SMALL SUBUNIT METHYLTRANSFERASE E"/>
    <property type="match status" value="1"/>
</dbReference>
<dbReference type="Pfam" id="PF01878">
    <property type="entry name" value="EVE"/>
    <property type="match status" value="1"/>
</dbReference>
<keyword evidence="15" id="KW-1185">Reference proteome</keyword>
<dbReference type="Gene3D" id="3.40.1280.10">
    <property type="match status" value="1"/>
</dbReference>
<keyword evidence="5" id="KW-0698">rRNA processing</keyword>
<comment type="similarity">
    <text evidence="2">Belongs to the RNA methyltransferase RsmE family.</text>
</comment>
<evidence type="ECO:0000256" key="1">
    <source>
        <dbReference type="ARBA" id="ARBA00004496"/>
    </source>
</evidence>
<dbReference type="Pfam" id="PF20260">
    <property type="entry name" value="PUA_4"/>
    <property type="match status" value="1"/>
</dbReference>
<dbReference type="InterPro" id="IPR015947">
    <property type="entry name" value="PUA-like_sf"/>
</dbReference>
<dbReference type="InterPro" id="IPR046887">
    <property type="entry name" value="RsmE_PUA-like"/>
</dbReference>
<protein>
    <recommendedName>
        <fullName evidence="3">16S rRNA (uracil(1498)-N(3))-methyltransferase</fullName>
        <ecNumber evidence="3">2.1.1.193</ecNumber>
    </recommendedName>
</protein>
<gene>
    <name evidence="14" type="ORF">RJ641_019162</name>
</gene>
<evidence type="ECO:0000259" key="12">
    <source>
        <dbReference type="Pfam" id="PF04452"/>
    </source>
</evidence>
<evidence type="ECO:0000259" key="13">
    <source>
        <dbReference type="Pfam" id="PF20260"/>
    </source>
</evidence>
<keyword evidence="4" id="KW-0963">Cytoplasm</keyword>
<dbReference type="PANTHER" id="PTHR30027:SF3">
    <property type="entry name" value="16S RRNA (URACIL(1498)-N(3))-METHYLTRANSFERASE"/>
    <property type="match status" value="1"/>
</dbReference>
<keyword evidence="6" id="KW-0489">Methyltransferase</keyword>
<evidence type="ECO:0000256" key="2">
    <source>
        <dbReference type="ARBA" id="ARBA00005528"/>
    </source>
</evidence>
<dbReference type="SUPFAM" id="SSF75217">
    <property type="entry name" value="alpha/beta knot"/>
    <property type="match status" value="1"/>
</dbReference>
<dbReference type="Pfam" id="PF04452">
    <property type="entry name" value="Methyltrans_RNA"/>
    <property type="match status" value="2"/>
</dbReference>
<evidence type="ECO:0000256" key="8">
    <source>
        <dbReference type="ARBA" id="ARBA00022691"/>
    </source>
</evidence>
<feature type="domain" description="Ribosomal RNA small subunit methyltransferase E methyltransferase" evidence="12">
    <location>
        <begin position="268"/>
        <end position="328"/>
    </location>
</feature>
<dbReference type="NCBIfam" id="TIGR00046">
    <property type="entry name" value="RsmE family RNA methyltransferase"/>
    <property type="match status" value="1"/>
</dbReference>
<evidence type="ECO:0000256" key="4">
    <source>
        <dbReference type="ARBA" id="ARBA00022490"/>
    </source>
</evidence>
<dbReference type="InterPro" id="IPR029028">
    <property type="entry name" value="Alpha/beta_knot_MTases"/>
</dbReference>
<organism evidence="14 15">
    <name type="scientific">Dillenia turbinata</name>
    <dbReference type="NCBI Taxonomy" id="194707"/>
    <lineage>
        <taxon>Eukaryota</taxon>
        <taxon>Viridiplantae</taxon>
        <taxon>Streptophyta</taxon>
        <taxon>Embryophyta</taxon>
        <taxon>Tracheophyta</taxon>
        <taxon>Spermatophyta</taxon>
        <taxon>Magnoliopsida</taxon>
        <taxon>eudicotyledons</taxon>
        <taxon>Gunneridae</taxon>
        <taxon>Pentapetalae</taxon>
        <taxon>Dilleniales</taxon>
        <taxon>Dilleniaceae</taxon>
        <taxon>Dillenia</taxon>
    </lineage>
</organism>
<evidence type="ECO:0000259" key="11">
    <source>
        <dbReference type="Pfam" id="PF01878"/>
    </source>
</evidence>
<feature type="domain" description="Ribosomal RNA small subunit methyltransferase E PUA-like" evidence="13">
    <location>
        <begin position="195"/>
        <end position="236"/>
    </location>
</feature>
<dbReference type="InterPro" id="IPR006700">
    <property type="entry name" value="RsmE"/>
</dbReference>
<comment type="catalytic activity">
    <reaction evidence="10">
        <text>uridine(1498) in 16S rRNA + S-adenosyl-L-methionine = N(3)-methyluridine(1498) in 16S rRNA + S-adenosyl-L-homocysteine + H(+)</text>
        <dbReference type="Rhea" id="RHEA:42920"/>
        <dbReference type="Rhea" id="RHEA-COMP:10283"/>
        <dbReference type="Rhea" id="RHEA-COMP:10284"/>
        <dbReference type="ChEBI" id="CHEBI:15378"/>
        <dbReference type="ChEBI" id="CHEBI:57856"/>
        <dbReference type="ChEBI" id="CHEBI:59789"/>
        <dbReference type="ChEBI" id="CHEBI:65315"/>
        <dbReference type="ChEBI" id="CHEBI:74502"/>
        <dbReference type="EC" id="2.1.1.193"/>
    </reaction>
</comment>
<evidence type="ECO:0000256" key="6">
    <source>
        <dbReference type="ARBA" id="ARBA00022603"/>
    </source>
</evidence>
<dbReference type="InterPro" id="IPR047197">
    <property type="entry name" value="THYN1-like_EVE"/>
</dbReference>
<dbReference type="Proteomes" id="UP001370490">
    <property type="component" value="Unassembled WGS sequence"/>
</dbReference>
<evidence type="ECO:0000256" key="10">
    <source>
        <dbReference type="ARBA" id="ARBA00047944"/>
    </source>
</evidence>
<dbReference type="GO" id="GO:0070042">
    <property type="term" value="F:rRNA (uridine-N3-)-methyltransferase activity"/>
    <property type="evidence" value="ECO:0007669"/>
    <property type="project" value="TreeGrafter"/>
</dbReference>
<proteinExistence type="inferred from homology"/>
<sequence>MEKKKRQGESKQIRYWLLKTEPSEWSWEDQASNKGVSKWDGVKNKQAQKNMKAMKLNDLCFFYHSGAKSRRIVGVVEVVREWYEDDESGGGCVDVKAVGEMRNGINLQEMKRESGLKDFVLFRQPRLSVVPVGEDLWVKICEMGGGYEGDGGGESEAFHIFGVVNGMVKVCSWSKRLERGFCCGLVYGCVIRMQGDEFWHMTKVLRLRVNGRVELFNGKGGLIDGSIQRIDRTRLDIMAVEDPKLVPPQNMQWHVFSAFDEFLVTKWILTFLGMLKSGQADWLVEKCTELGAHGVTPLLTERSPMISDNCVDRLQHVILAATKQCEQLLKVLWEMETWKKPMVFIFCIGQRLHEMALNPPANAGSILPIIAQSDLSFLAVVESTPVISALNSLNKSPSGVLIVGPEGEEEVNMITEAGAIAVGLGPHRLRVETATMVLLAALMLWSDL</sequence>
<comment type="caution">
    <text evidence="14">The sequence shown here is derived from an EMBL/GenBank/DDBJ whole genome shotgun (WGS) entry which is preliminary data.</text>
</comment>
<dbReference type="InterPro" id="IPR002740">
    <property type="entry name" value="EVE_domain"/>
</dbReference>
<evidence type="ECO:0000313" key="14">
    <source>
        <dbReference type="EMBL" id="KAK6916301.1"/>
    </source>
</evidence>
<dbReference type="Gene3D" id="3.10.590.10">
    <property type="entry name" value="ph1033 like domains"/>
    <property type="match status" value="1"/>
</dbReference>
<feature type="domain" description="EVE" evidence="11">
    <location>
        <begin position="14"/>
        <end position="143"/>
    </location>
</feature>
<dbReference type="GO" id="GO:0070475">
    <property type="term" value="P:rRNA base methylation"/>
    <property type="evidence" value="ECO:0007669"/>
    <property type="project" value="TreeGrafter"/>
</dbReference>
<dbReference type="InterPro" id="IPR029026">
    <property type="entry name" value="tRNA_m1G_MTases_N"/>
</dbReference>
<dbReference type="AlphaFoldDB" id="A0AAN8URS2"/>
<accession>A0AAN8URS2</accession>
<feature type="domain" description="Ribosomal RNA small subunit methyltransferase E methyltransferase" evidence="12">
    <location>
        <begin position="350"/>
        <end position="442"/>
    </location>
</feature>
<dbReference type="SUPFAM" id="SSF88697">
    <property type="entry name" value="PUA domain-like"/>
    <property type="match status" value="2"/>
</dbReference>
<dbReference type="CDD" id="cd21133">
    <property type="entry name" value="EVE"/>
    <property type="match status" value="1"/>
</dbReference>
<name>A0AAN8URS2_9MAGN</name>
<comment type="subcellular location">
    <subcellularLocation>
        <location evidence="1">Cytoplasm</location>
    </subcellularLocation>
</comment>
<dbReference type="EMBL" id="JBAMMX010000024">
    <property type="protein sequence ID" value="KAK6916301.1"/>
    <property type="molecule type" value="Genomic_DNA"/>
</dbReference>
<keyword evidence="7" id="KW-0808">Transferase</keyword>
<dbReference type="EC" id="2.1.1.193" evidence="3"/>
<reference evidence="14 15" key="1">
    <citation type="submission" date="2023-12" db="EMBL/GenBank/DDBJ databases">
        <title>A high-quality genome assembly for Dillenia turbinata (Dilleniales).</title>
        <authorList>
            <person name="Chanderbali A."/>
        </authorList>
    </citation>
    <scope>NUCLEOTIDE SEQUENCE [LARGE SCALE GENOMIC DNA]</scope>
    <source>
        <strain evidence="14">LSX21</strain>
        <tissue evidence="14">Leaf</tissue>
    </source>
</reference>
<dbReference type="GO" id="GO:0005737">
    <property type="term" value="C:cytoplasm"/>
    <property type="evidence" value="ECO:0007669"/>
    <property type="project" value="UniProtKB-SubCell"/>
</dbReference>